<evidence type="ECO:0000313" key="4">
    <source>
        <dbReference type="Proteomes" id="UP000475862"/>
    </source>
</evidence>
<name>A0A6G0SUW2_APHGL</name>
<evidence type="ECO:0000259" key="2">
    <source>
        <dbReference type="PROSITE" id="PS51029"/>
    </source>
</evidence>
<dbReference type="Proteomes" id="UP000475862">
    <property type="component" value="Unassembled WGS sequence"/>
</dbReference>
<proteinExistence type="predicted"/>
<keyword evidence="4" id="KW-1185">Reference proteome</keyword>
<evidence type="ECO:0000256" key="1">
    <source>
        <dbReference type="SAM" id="MobiDB-lite"/>
    </source>
</evidence>
<feature type="domain" description="MADF" evidence="2">
    <location>
        <begin position="12"/>
        <end position="99"/>
    </location>
</feature>
<gene>
    <name evidence="3" type="ORF">AGLY_017426</name>
</gene>
<dbReference type="PANTHER" id="PTHR21505">
    <property type="entry name" value="MADF DOMAIN-CONTAINING PROTEIN-RELATED"/>
    <property type="match status" value="1"/>
</dbReference>
<dbReference type="PANTHER" id="PTHR21505:SF8">
    <property type="entry name" value="DPT-YFP REPRESSOR BY OVEREXPRESSION, ISOFORM D-RELATED"/>
    <property type="match status" value="1"/>
</dbReference>
<dbReference type="EMBL" id="VYZN01001597">
    <property type="protein sequence ID" value="KAE9522166.1"/>
    <property type="molecule type" value="Genomic_DNA"/>
</dbReference>
<dbReference type="SMART" id="SM00595">
    <property type="entry name" value="MADF"/>
    <property type="match status" value="1"/>
</dbReference>
<sequence>MANRWSEETTLQFVQLYRGHENLWNMFIPEYRNHDARSSSMEAIASELNLTIKEVSKKIKALRSTYNLELAKIEKSKASGSGTNHVYKPLLPWFDDMNHIMKTATVKEKQTYSNFGTITQDTLTQDTIHEQDDEDVPEDDSTNAREPLYPCQKRKLDAITDAVHELKNLNETMNTTKTAIQDDECDIMGKLMGKHIAIQLRELPSYDRVLANFELQKVLMNYRLKNMRGVSSSTSYSRPSSVASNFQFHPYTPQTTTSEGSSSRPSSVASTTADIVHAAMINSDINSDFFGSDVQYLN</sequence>
<comment type="caution">
    <text evidence="3">The sequence shown here is derived from an EMBL/GenBank/DDBJ whole genome shotgun (WGS) entry which is preliminary data.</text>
</comment>
<feature type="region of interest" description="Disordered" evidence="1">
    <location>
        <begin position="247"/>
        <end position="268"/>
    </location>
</feature>
<feature type="compositionally biased region" description="Low complexity" evidence="1">
    <location>
        <begin position="255"/>
        <end position="268"/>
    </location>
</feature>
<protein>
    <recommendedName>
        <fullName evidence="2">MADF domain-containing protein</fullName>
    </recommendedName>
</protein>
<organism evidence="3 4">
    <name type="scientific">Aphis glycines</name>
    <name type="common">Soybean aphid</name>
    <dbReference type="NCBI Taxonomy" id="307491"/>
    <lineage>
        <taxon>Eukaryota</taxon>
        <taxon>Metazoa</taxon>
        <taxon>Ecdysozoa</taxon>
        <taxon>Arthropoda</taxon>
        <taxon>Hexapoda</taxon>
        <taxon>Insecta</taxon>
        <taxon>Pterygota</taxon>
        <taxon>Neoptera</taxon>
        <taxon>Paraneoptera</taxon>
        <taxon>Hemiptera</taxon>
        <taxon>Sternorrhyncha</taxon>
        <taxon>Aphidomorpha</taxon>
        <taxon>Aphidoidea</taxon>
        <taxon>Aphididae</taxon>
        <taxon>Aphidini</taxon>
        <taxon>Aphis</taxon>
        <taxon>Aphis</taxon>
    </lineage>
</organism>
<dbReference type="AlphaFoldDB" id="A0A6G0SUW2"/>
<dbReference type="OrthoDB" id="6629625at2759"/>
<dbReference type="Pfam" id="PF10545">
    <property type="entry name" value="MADF_DNA_bdg"/>
    <property type="match status" value="1"/>
</dbReference>
<dbReference type="PROSITE" id="PS51029">
    <property type="entry name" value="MADF"/>
    <property type="match status" value="1"/>
</dbReference>
<evidence type="ECO:0000313" key="3">
    <source>
        <dbReference type="EMBL" id="KAE9522166.1"/>
    </source>
</evidence>
<dbReference type="InterPro" id="IPR006578">
    <property type="entry name" value="MADF-dom"/>
</dbReference>
<accession>A0A6G0SUW2</accession>
<reference evidence="3 4" key="1">
    <citation type="submission" date="2019-08" db="EMBL/GenBank/DDBJ databases">
        <title>The genome of the soybean aphid Biotype 1, its phylome, world population structure and adaptation to the North American continent.</title>
        <authorList>
            <person name="Giordano R."/>
            <person name="Donthu R.K."/>
            <person name="Hernandez A.G."/>
            <person name="Wright C.L."/>
            <person name="Zimin A.V."/>
        </authorList>
    </citation>
    <scope>NUCLEOTIDE SEQUENCE [LARGE SCALE GENOMIC DNA]</scope>
    <source>
        <tissue evidence="3">Whole aphids</tissue>
    </source>
</reference>